<name>A0A4R2RLC8_9FIRM</name>
<dbReference type="GO" id="GO:0045717">
    <property type="term" value="P:negative regulation of fatty acid biosynthetic process"/>
    <property type="evidence" value="ECO:0007669"/>
    <property type="project" value="InterPro"/>
</dbReference>
<dbReference type="InterPro" id="IPR029069">
    <property type="entry name" value="HotDog_dom_sf"/>
</dbReference>
<reference evidence="9 10" key="1">
    <citation type="submission" date="2019-03" db="EMBL/GenBank/DDBJ databases">
        <title>Genomic Encyclopedia of Type Strains, Phase IV (KMG-IV): sequencing the most valuable type-strain genomes for metagenomic binning, comparative biology and taxonomic classification.</title>
        <authorList>
            <person name="Goeker M."/>
        </authorList>
    </citation>
    <scope>NUCLEOTIDE SEQUENCE [LARGE SCALE GENOMIC DNA]</scope>
    <source>
        <strain evidence="9 10">DSM 11170</strain>
    </source>
</reference>
<protein>
    <submittedName>
        <fullName evidence="9">Acyl-coenzyme A thioesterase PaaI-like protein</fullName>
    </submittedName>
</protein>
<keyword evidence="5" id="KW-0443">Lipid metabolism</keyword>
<keyword evidence="3" id="KW-0276">Fatty acid metabolism</keyword>
<sequence length="187" mass="20957">MARESKESRHDRLRQALNEDLFLTDSELARLLGVSIQTVRLDRMEIGIPELRERTRQVAAERLRQVRAISGAEIVGELTHLVLGREGSSSLRITDDMLFTKRAIARGHYLFSQANSLAIAIVDAPVALTGLARVRYRRPVTRGEQVDARAEVLRVVGSRHLIRVVSQVNEDVVFSAKFYIVAKDDAG</sequence>
<keyword evidence="2" id="KW-0444">Lipid biosynthesis</keyword>
<dbReference type="Gene3D" id="3.10.129.10">
    <property type="entry name" value="Hotdog Thioesterase"/>
    <property type="match status" value="1"/>
</dbReference>
<dbReference type="RefSeq" id="WP_131919527.1">
    <property type="nucleotide sequence ID" value="NZ_JAOQNU010000015.1"/>
</dbReference>
<evidence type="ECO:0000256" key="1">
    <source>
        <dbReference type="ARBA" id="ARBA00022491"/>
    </source>
</evidence>
<dbReference type="OrthoDB" id="1706183at2"/>
<evidence type="ECO:0000313" key="9">
    <source>
        <dbReference type="EMBL" id="TCP63688.1"/>
    </source>
</evidence>
<dbReference type="GO" id="GO:0003677">
    <property type="term" value="F:DNA binding"/>
    <property type="evidence" value="ECO:0007669"/>
    <property type="project" value="UniProtKB-KW"/>
</dbReference>
<evidence type="ECO:0000256" key="6">
    <source>
        <dbReference type="ARBA" id="ARBA00023125"/>
    </source>
</evidence>
<dbReference type="GO" id="GO:0003700">
    <property type="term" value="F:DNA-binding transcription factor activity"/>
    <property type="evidence" value="ECO:0007669"/>
    <property type="project" value="InterPro"/>
</dbReference>
<dbReference type="EMBL" id="SLXT01000016">
    <property type="protein sequence ID" value="TCP63688.1"/>
    <property type="molecule type" value="Genomic_DNA"/>
</dbReference>
<dbReference type="GO" id="GO:0006633">
    <property type="term" value="P:fatty acid biosynthetic process"/>
    <property type="evidence" value="ECO:0007669"/>
    <property type="project" value="UniProtKB-KW"/>
</dbReference>
<dbReference type="NCBIfam" id="NF003359">
    <property type="entry name" value="PRK04424.1"/>
    <property type="match status" value="1"/>
</dbReference>
<keyword evidence="8" id="KW-0804">Transcription</keyword>
<evidence type="ECO:0000256" key="5">
    <source>
        <dbReference type="ARBA" id="ARBA00023098"/>
    </source>
</evidence>
<keyword evidence="6" id="KW-0238">DNA-binding</keyword>
<evidence type="ECO:0000256" key="3">
    <source>
        <dbReference type="ARBA" id="ARBA00022832"/>
    </source>
</evidence>
<proteinExistence type="predicted"/>
<dbReference type="InterPro" id="IPR036388">
    <property type="entry name" value="WH-like_DNA-bd_sf"/>
</dbReference>
<evidence type="ECO:0000256" key="2">
    <source>
        <dbReference type="ARBA" id="ARBA00022516"/>
    </source>
</evidence>
<keyword evidence="4" id="KW-0805">Transcription regulation</keyword>
<keyword evidence="10" id="KW-1185">Reference proteome</keyword>
<gene>
    <name evidence="9" type="ORF">EDD73_11632</name>
</gene>
<dbReference type="Gene3D" id="1.10.10.10">
    <property type="entry name" value="Winged helix-like DNA-binding domain superfamily/Winged helix DNA-binding domain"/>
    <property type="match status" value="1"/>
</dbReference>
<dbReference type="PIRSF" id="PIRSF037733">
    <property type="entry name" value="Transcription_factor_FapR"/>
    <property type="match status" value="1"/>
</dbReference>
<evidence type="ECO:0000256" key="4">
    <source>
        <dbReference type="ARBA" id="ARBA00023015"/>
    </source>
</evidence>
<dbReference type="GO" id="GO:0045892">
    <property type="term" value="P:negative regulation of DNA-templated transcription"/>
    <property type="evidence" value="ECO:0007669"/>
    <property type="project" value="InterPro"/>
</dbReference>
<keyword evidence="7" id="KW-0275">Fatty acid biosynthesis</keyword>
<organism evidence="9 10">
    <name type="scientific">Heliophilum fasciatum</name>
    <dbReference type="NCBI Taxonomy" id="35700"/>
    <lineage>
        <taxon>Bacteria</taxon>
        <taxon>Bacillati</taxon>
        <taxon>Bacillota</taxon>
        <taxon>Clostridia</taxon>
        <taxon>Eubacteriales</taxon>
        <taxon>Heliobacteriaceae</taxon>
        <taxon>Heliophilum</taxon>
    </lineage>
</organism>
<dbReference type="Proteomes" id="UP000294813">
    <property type="component" value="Unassembled WGS sequence"/>
</dbReference>
<evidence type="ECO:0000256" key="7">
    <source>
        <dbReference type="ARBA" id="ARBA00023160"/>
    </source>
</evidence>
<dbReference type="CDD" id="cd03440">
    <property type="entry name" value="hot_dog"/>
    <property type="match status" value="1"/>
</dbReference>
<comment type="caution">
    <text evidence="9">The sequence shown here is derived from an EMBL/GenBank/DDBJ whole genome shotgun (WGS) entry which is preliminary data.</text>
</comment>
<evidence type="ECO:0000256" key="8">
    <source>
        <dbReference type="ARBA" id="ARBA00023163"/>
    </source>
</evidence>
<evidence type="ECO:0000313" key="10">
    <source>
        <dbReference type="Proteomes" id="UP000294813"/>
    </source>
</evidence>
<dbReference type="SUPFAM" id="SSF54637">
    <property type="entry name" value="Thioesterase/thiol ester dehydrase-isomerase"/>
    <property type="match status" value="1"/>
</dbReference>
<accession>A0A4R2RLC8</accession>
<dbReference type="AlphaFoldDB" id="A0A4R2RLC8"/>
<dbReference type="InterPro" id="IPR017275">
    <property type="entry name" value="Transcription_factor_FapR"/>
</dbReference>
<keyword evidence="1" id="KW-0678">Repressor</keyword>